<proteinExistence type="predicted"/>
<evidence type="ECO:0000256" key="1">
    <source>
        <dbReference type="SAM" id="MobiDB-lite"/>
    </source>
</evidence>
<reference evidence="2 3" key="1">
    <citation type="journal article" date="2025" name="Microbiol. Resour. Announc.">
        <title>Draft genome sequences for Neonectria magnoliae and Neonectria punicea, canker pathogens of Liriodendron tulipifera and Acer saccharum in West Virginia.</title>
        <authorList>
            <person name="Petronek H.M."/>
            <person name="Kasson M.T."/>
            <person name="Metheny A.M."/>
            <person name="Stauder C.M."/>
            <person name="Lovett B."/>
            <person name="Lynch S.C."/>
            <person name="Garnas J.R."/>
            <person name="Kasson L.R."/>
            <person name="Stajich J.E."/>
        </authorList>
    </citation>
    <scope>NUCLEOTIDE SEQUENCE [LARGE SCALE GENOMIC DNA]</scope>
    <source>
        <strain evidence="2 3">NRRL 64651</strain>
    </source>
</reference>
<keyword evidence="3" id="KW-1185">Reference proteome</keyword>
<evidence type="ECO:0000313" key="3">
    <source>
        <dbReference type="Proteomes" id="UP001498421"/>
    </source>
</evidence>
<accession>A0ABR1HGH6</accession>
<name>A0ABR1HGH6_9HYPO</name>
<comment type="caution">
    <text evidence="2">The sequence shown here is derived from an EMBL/GenBank/DDBJ whole genome shotgun (WGS) entry which is preliminary data.</text>
</comment>
<protein>
    <submittedName>
        <fullName evidence="2">Uncharacterized protein</fullName>
    </submittedName>
</protein>
<dbReference type="EMBL" id="JAZAVK010000137">
    <property type="protein sequence ID" value="KAK7420282.1"/>
    <property type="molecule type" value="Genomic_DNA"/>
</dbReference>
<dbReference type="Proteomes" id="UP001498421">
    <property type="component" value="Unassembled WGS sequence"/>
</dbReference>
<evidence type="ECO:0000313" key="2">
    <source>
        <dbReference type="EMBL" id="KAK7420282.1"/>
    </source>
</evidence>
<feature type="region of interest" description="Disordered" evidence="1">
    <location>
        <begin position="1"/>
        <end position="36"/>
    </location>
</feature>
<sequence>MSEPDGTAAASGDRQIPSFHRENGAALVKKSSSKKKEVNGTMIPTYVVLICDRGGNRPSVSAGLRHSTTQKTDCPFKITAKASQKSN</sequence>
<organism evidence="2 3">
    <name type="scientific">Neonectria magnoliae</name>
    <dbReference type="NCBI Taxonomy" id="2732573"/>
    <lineage>
        <taxon>Eukaryota</taxon>
        <taxon>Fungi</taxon>
        <taxon>Dikarya</taxon>
        <taxon>Ascomycota</taxon>
        <taxon>Pezizomycotina</taxon>
        <taxon>Sordariomycetes</taxon>
        <taxon>Hypocreomycetidae</taxon>
        <taxon>Hypocreales</taxon>
        <taxon>Nectriaceae</taxon>
        <taxon>Neonectria</taxon>
    </lineage>
</organism>
<gene>
    <name evidence="2" type="ORF">QQZ08_010482</name>
</gene>